<dbReference type="Pfam" id="PF09834">
    <property type="entry name" value="DUF2061"/>
    <property type="match status" value="1"/>
</dbReference>
<keyword evidence="1" id="KW-1133">Transmembrane helix</keyword>
<protein>
    <submittedName>
        <fullName evidence="3">DUF2061 domain-containing protein</fullName>
    </submittedName>
</protein>
<feature type="transmembrane region" description="Helical" evidence="1">
    <location>
        <begin position="23"/>
        <end position="41"/>
    </location>
</feature>
<comment type="caution">
    <text evidence="3">The sequence shown here is derived from an EMBL/GenBank/DDBJ whole genome shotgun (WGS) entry which is preliminary data.</text>
</comment>
<gene>
    <name evidence="3" type="ORF">ACFOZ7_08970</name>
</gene>
<dbReference type="Proteomes" id="UP001595821">
    <property type="component" value="Unassembled WGS sequence"/>
</dbReference>
<reference evidence="3 4" key="1">
    <citation type="journal article" date="2014" name="Int. J. Syst. Evol. Microbiol.">
        <title>Complete genome sequence of Corynebacterium casei LMG S-19264T (=DSM 44701T), isolated from a smear-ripened cheese.</title>
        <authorList>
            <consortium name="US DOE Joint Genome Institute (JGI-PGF)"/>
            <person name="Walter F."/>
            <person name="Albersmeier A."/>
            <person name="Kalinowski J."/>
            <person name="Ruckert C."/>
        </authorList>
    </citation>
    <scope>NUCLEOTIDE SEQUENCE [LARGE SCALE GENOMIC DNA]</scope>
    <source>
        <strain evidence="3 4">IBRC-M 10912</strain>
    </source>
</reference>
<proteinExistence type="predicted"/>
<sequence>MVVTRLLTRSPHQERTRALVKTVLYRAFMVVITVAVAWLVTGSTGDAVSIGLATNLLKTGTYYVYERAWDHISWGV</sequence>
<evidence type="ECO:0000313" key="4">
    <source>
        <dbReference type="Proteomes" id="UP001595821"/>
    </source>
</evidence>
<keyword evidence="1" id="KW-0812">Transmembrane</keyword>
<accession>A0ABD5NZF9</accession>
<dbReference type="AlphaFoldDB" id="A0ABD5NZF9"/>
<organism evidence="3 4">
    <name type="scientific">Natribaculum luteum</name>
    <dbReference type="NCBI Taxonomy" id="1586232"/>
    <lineage>
        <taxon>Archaea</taxon>
        <taxon>Methanobacteriati</taxon>
        <taxon>Methanobacteriota</taxon>
        <taxon>Stenosarchaea group</taxon>
        <taxon>Halobacteria</taxon>
        <taxon>Halobacteriales</taxon>
        <taxon>Natrialbaceae</taxon>
        <taxon>Natribaculum</taxon>
    </lineage>
</organism>
<evidence type="ECO:0000313" key="3">
    <source>
        <dbReference type="EMBL" id="MFC4247128.1"/>
    </source>
</evidence>
<feature type="domain" description="DUF2061" evidence="2">
    <location>
        <begin position="19"/>
        <end position="70"/>
    </location>
</feature>
<keyword evidence="1" id="KW-0472">Membrane</keyword>
<evidence type="ECO:0000259" key="2">
    <source>
        <dbReference type="Pfam" id="PF09834"/>
    </source>
</evidence>
<dbReference type="InterPro" id="IPR018638">
    <property type="entry name" value="DUF2061_membrane"/>
</dbReference>
<name>A0ABD5NZF9_9EURY</name>
<dbReference type="EMBL" id="JBHSDJ010000029">
    <property type="protein sequence ID" value="MFC4247128.1"/>
    <property type="molecule type" value="Genomic_DNA"/>
</dbReference>
<dbReference type="GeneID" id="71853768"/>
<dbReference type="RefSeq" id="WP_246974354.1">
    <property type="nucleotide sequence ID" value="NZ_CP095397.1"/>
</dbReference>
<evidence type="ECO:0000256" key="1">
    <source>
        <dbReference type="SAM" id="Phobius"/>
    </source>
</evidence>